<reference evidence="1" key="2">
    <citation type="submission" date="2018-08" db="UniProtKB">
        <authorList>
            <consortium name="EnsemblPlants"/>
        </authorList>
    </citation>
    <scope>IDENTIFICATION</scope>
    <source>
        <strain evidence="1">Yugu1</strain>
    </source>
</reference>
<keyword evidence="2" id="KW-1185">Reference proteome</keyword>
<dbReference type="EMBL" id="AGNK02001773">
    <property type="status" value="NOT_ANNOTATED_CDS"/>
    <property type="molecule type" value="Genomic_DNA"/>
</dbReference>
<dbReference type="Proteomes" id="UP000004995">
    <property type="component" value="Unassembled WGS sequence"/>
</dbReference>
<dbReference type="AlphaFoldDB" id="K3ZEZ0"/>
<name>K3ZEZ0_SETIT</name>
<dbReference type="EnsemblPlants" id="KQL15721">
    <property type="protein sequence ID" value="KQL15721"/>
    <property type="gene ID" value="SETIT_025138mg"/>
</dbReference>
<organism evidence="1 2">
    <name type="scientific">Setaria italica</name>
    <name type="common">Foxtail millet</name>
    <name type="synonym">Panicum italicum</name>
    <dbReference type="NCBI Taxonomy" id="4555"/>
    <lineage>
        <taxon>Eukaryota</taxon>
        <taxon>Viridiplantae</taxon>
        <taxon>Streptophyta</taxon>
        <taxon>Embryophyta</taxon>
        <taxon>Tracheophyta</taxon>
        <taxon>Spermatophyta</taxon>
        <taxon>Magnoliopsida</taxon>
        <taxon>Liliopsida</taxon>
        <taxon>Poales</taxon>
        <taxon>Poaceae</taxon>
        <taxon>PACMAD clade</taxon>
        <taxon>Panicoideae</taxon>
        <taxon>Panicodae</taxon>
        <taxon>Paniceae</taxon>
        <taxon>Cenchrinae</taxon>
        <taxon>Setaria</taxon>
    </lineage>
</organism>
<proteinExistence type="predicted"/>
<dbReference type="Gramene" id="KQL15721">
    <property type="protein sequence ID" value="KQL15721"/>
    <property type="gene ID" value="SETIT_025138mg"/>
</dbReference>
<dbReference type="HOGENOM" id="CLU_2927004_0_0_1"/>
<reference evidence="2" key="1">
    <citation type="journal article" date="2012" name="Nat. Biotechnol.">
        <title>Reference genome sequence of the model plant Setaria.</title>
        <authorList>
            <person name="Bennetzen J.L."/>
            <person name="Schmutz J."/>
            <person name="Wang H."/>
            <person name="Percifield R."/>
            <person name="Hawkins J."/>
            <person name="Pontaroli A.C."/>
            <person name="Estep M."/>
            <person name="Feng L."/>
            <person name="Vaughn J.N."/>
            <person name="Grimwood J."/>
            <person name="Jenkins J."/>
            <person name="Barry K."/>
            <person name="Lindquist E."/>
            <person name="Hellsten U."/>
            <person name="Deshpande S."/>
            <person name="Wang X."/>
            <person name="Wu X."/>
            <person name="Mitros T."/>
            <person name="Triplett J."/>
            <person name="Yang X."/>
            <person name="Ye C.Y."/>
            <person name="Mauro-Herrera M."/>
            <person name="Wang L."/>
            <person name="Li P."/>
            <person name="Sharma M."/>
            <person name="Sharma R."/>
            <person name="Ronald P.C."/>
            <person name="Panaud O."/>
            <person name="Kellogg E.A."/>
            <person name="Brutnell T.P."/>
            <person name="Doust A.N."/>
            <person name="Tuskan G.A."/>
            <person name="Rokhsar D."/>
            <person name="Devos K.M."/>
        </authorList>
    </citation>
    <scope>NUCLEOTIDE SEQUENCE [LARGE SCALE GENOMIC DNA]</scope>
    <source>
        <strain evidence="2">cv. Yugu1</strain>
    </source>
</reference>
<sequence>MDALPPCAAVGSATFAASRADQASGGVHTVLQTERPPHTASSCTRIYVRVCCIHQLRAGMV</sequence>
<accession>K3ZEZ0</accession>
<protein>
    <submittedName>
        <fullName evidence="1">Uncharacterized protein</fullName>
    </submittedName>
</protein>
<evidence type="ECO:0000313" key="2">
    <source>
        <dbReference type="Proteomes" id="UP000004995"/>
    </source>
</evidence>
<dbReference type="InParanoid" id="K3ZEZ0"/>
<evidence type="ECO:0000313" key="1">
    <source>
        <dbReference type="EnsemblPlants" id="KQL15721"/>
    </source>
</evidence>